<evidence type="ECO:0000256" key="1">
    <source>
        <dbReference type="SAM" id="Phobius"/>
    </source>
</evidence>
<dbReference type="GO" id="GO:0005886">
    <property type="term" value="C:plasma membrane"/>
    <property type="evidence" value="ECO:0007669"/>
    <property type="project" value="TreeGrafter"/>
</dbReference>
<dbReference type="PANTHER" id="PTHR36692">
    <property type="entry name" value="PROTEIN SNAKESKIN"/>
    <property type="match status" value="1"/>
</dbReference>
<dbReference type="Proteomes" id="UP001153620">
    <property type="component" value="Chromosome 2"/>
</dbReference>
<sequence length="165" mass="18174">MTGEQGTLDSSLGGHYMNKASNYGPAVFKTAELVLSLVCLGLFDDPANNSRFRIFVGTRTIALAYVTFGSFVVISAAYLMGKAFRDTFPWKVTALLNLVGTILFTACAIIILKDWSDTKERNYWPPNTTRMDLTCATGAISIIGAIFFLFDMLFVFRLGARGEIQ</sequence>
<evidence type="ECO:0000259" key="2">
    <source>
        <dbReference type="Pfam" id="PF24985"/>
    </source>
</evidence>
<dbReference type="EMBL" id="OU895878">
    <property type="protein sequence ID" value="CAG9803898.1"/>
    <property type="molecule type" value="Genomic_DNA"/>
</dbReference>
<keyword evidence="4" id="KW-1185">Reference proteome</keyword>
<dbReference type="Pfam" id="PF24985">
    <property type="entry name" value="DUF7775"/>
    <property type="match status" value="1"/>
</dbReference>
<evidence type="ECO:0000313" key="3">
    <source>
        <dbReference type="EMBL" id="CAG9803898.1"/>
    </source>
</evidence>
<keyword evidence="1" id="KW-0472">Membrane</keyword>
<feature type="transmembrane region" description="Helical" evidence="1">
    <location>
        <begin position="92"/>
        <end position="112"/>
    </location>
</feature>
<dbReference type="InterPro" id="IPR038976">
    <property type="entry name" value="Ssk"/>
</dbReference>
<feature type="domain" description="DUF7775" evidence="2">
    <location>
        <begin position="27"/>
        <end position="118"/>
    </location>
</feature>
<feature type="transmembrane region" description="Helical" evidence="1">
    <location>
        <begin position="61"/>
        <end position="80"/>
    </location>
</feature>
<organism evidence="3 4">
    <name type="scientific">Chironomus riparius</name>
    <dbReference type="NCBI Taxonomy" id="315576"/>
    <lineage>
        <taxon>Eukaryota</taxon>
        <taxon>Metazoa</taxon>
        <taxon>Ecdysozoa</taxon>
        <taxon>Arthropoda</taxon>
        <taxon>Hexapoda</taxon>
        <taxon>Insecta</taxon>
        <taxon>Pterygota</taxon>
        <taxon>Neoptera</taxon>
        <taxon>Endopterygota</taxon>
        <taxon>Diptera</taxon>
        <taxon>Nematocera</taxon>
        <taxon>Chironomoidea</taxon>
        <taxon>Chironomidae</taxon>
        <taxon>Chironominae</taxon>
        <taxon>Chironomus</taxon>
    </lineage>
</organism>
<keyword evidence="1" id="KW-0812">Transmembrane</keyword>
<dbReference type="InterPro" id="IPR056677">
    <property type="entry name" value="DUF7775"/>
</dbReference>
<keyword evidence="1" id="KW-1133">Transmembrane helix</keyword>
<proteinExistence type="predicted"/>
<feature type="transmembrane region" description="Helical" evidence="1">
    <location>
        <begin position="133"/>
        <end position="156"/>
    </location>
</feature>
<gene>
    <name evidence="3" type="ORF">CHIRRI_LOCUS6793</name>
</gene>
<name>A0A9N9WS96_9DIPT</name>
<reference evidence="3" key="2">
    <citation type="submission" date="2022-10" db="EMBL/GenBank/DDBJ databases">
        <authorList>
            <consortium name="ENA_rothamsted_submissions"/>
            <consortium name="culmorum"/>
            <person name="King R."/>
        </authorList>
    </citation>
    <scope>NUCLEOTIDE SEQUENCE</scope>
</reference>
<dbReference type="GO" id="GO:0019991">
    <property type="term" value="P:septate junction assembly"/>
    <property type="evidence" value="ECO:0007669"/>
    <property type="project" value="InterPro"/>
</dbReference>
<dbReference type="PANTHER" id="PTHR36692:SF1">
    <property type="entry name" value="GH08457P"/>
    <property type="match status" value="1"/>
</dbReference>
<dbReference type="AlphaFoldDB" id="A0A9N9WS96"/>
<accession>A0A9N9WS96</accession>
<protein>
    <recommendedName>
        <fullName evidence="2">DUF7775 domain-containing protein</fullName>
    </recommendedName>
</protein>
<reference evidence="3" key="1">
    <citation type="submission" date="2022-01" db="EMBL/GenBank/DDBJ databases">
        <authorList>
            <person name="King R."/>
        </authorList>
    </citation>
    <scope>NUCLEOTIDE SEQUENCE</scope>
</reference>
<evidence type="ECO:0000313" key="4">
    <source>
        <dbReference type="Proteomes" id="UP001153620"/>
    </source>
</evidence>
<dbReference type="OrthoDB" id="8187586at2759"/>